<gene>
    <name evidence="2" type="ORF">EVAR_16623_1</name>
</gene>
<accession>A0A4C1V038</accession>
<dbReference type="AlphaFoldDB" id="A0A4C1V038"/>
<feature type="compositionally biased region" description="Basic and acidic residues" evidence="1">
    <location>
        <begin position="79"/>
        <end position="90"/>
    </location>
</feature>
<dbReference type="Proteomes" id="UP000299102">
    <property type="component" value="Unassembled WGS sequence"/>
</dbReference>
<name>A0A4C1V038_EUMVA</name>
<sequence length="106" mass="12336">MPVKHFRPRCAKYSYEGLSDVDRNGALLMIAECTNDRARVRLRRNATQLHPEEMVLHFIQSVEMFPLIQRPPRPSTHTRRIDSERRRDPASHVTRGSLSRAFEPNG</sequence>
<protein>
    <submittedName>
        <fullName evidence="2">Uncharacterized protein</fullName>
    </submittedName>
</protein>
<dbReference type="EMBL" id="BGZK01000252">
    <property type="protein sequence ID" value="GBP31849.1"/>
    <property type="molecule type" value="Genomic_DNA"/>
</dbReference>
<evidence type="ECO:0000313" key="2">
    <source>
        <dbReference type="EMBL" id="GBP31849.1"/>
    </source>
</evidence>
<feature type="region of interest" description="Disordered" evidence="1">
    <location>
        <begin position="68"/>
        <end position="106"/>
    </location>
</feature>
<reference evidence="2 3" key="1">
    <citation type="journal article" date="2019" name="Commun. Biol.">
        <title>The bagworm genome reveals a unique fibroin gene that provides high tensile strength.</title>
        <authorList>
            <person name="Kono N."/>
            <person name="Nakamura H."/>
            <person name="Ohtoshi R."/>
            <person name="Tomita M."/>
            <person name="Numata K."/>
            <person name="Arakawa K."/>
        </authorList>
    </citation>
    <scope>NUCLEOTIDE SEQUENCE [LARGE SCALE GENOMIC DNA]</scope>
</reference>
<comment type="caution">
    <text evidence="2">The sequence shown here is derived from an EMBL/GenBank/DDBJ whole genome shotgun (WGS) entry which is preliminary data.</text>
</comment>
<proteinExistence type="predicted"/>
<keyword evidence="3" id="KW-1185">Reference proteome</keyword>
<organism evidence="2 3">
    <name type="scientific">Eumeta variegata</name>
    <name type="common">Bagworm moth</name>
    <name type="synonym">Eumeta japonica</name>
    <dbReference type="NCBI Taxonomy" id="151549"/>
    <lineage>
        <taxon>Eukaryota</taxon>
        <taxon>Metazoa</taxon>
        <taxon>Ecdysozoa</taxon>
        <taxon>Arthropoda</taxon>
        <taxon>Hexapoda</taxon>
        <taxon>Insecta</taxon>
        <taxon>Pterygota</taxon>
        <taxon>Neoptera</taxon>
        <taxon>Endopterygota</taxon>
        <taxon>Lepidoptera</taxon>
        <taxon>Glossata</taxon>
        <taxon>Ditrysia</taxon>
        <taxon>Tineoidea</taxon>
        <taxon>Psychidae</taxon>
        <taxon>Oiketicinae</taxon>
        <taxon>Eumeta</taxon>
    </lineage>
</organism>
<evidence type="ECO:0000313" key="3">
    <source>
        <dbReference type="Proteomes" id="UP000299102"/>
    </source>
</evidence>
<evidence type="ECO:0000256" key="1">
    <source>
        <dbReference type="SAM" id="MobiDB-lite"/>
    </source>
</evidence>